<sequence length="197" mass="22188">MSKSNARDYVDAYVNDIKNDTQDFLKENQPSFDPKKAASLPAAPLPPSSSADTSDPTPKGHAGLHIPTHDPKFSSPEQASGQETPQKPQEEPKVVWAVRDFIDQKRAIHDTALDNCADLHSDLLTCFKDGSWWDKAKMCEKQKQRFWKCFHEQKGFLKENNFNSPISTEEEDANVLRKAAGLAANQKKEYDQQDSQP</sequence>
<gene>
    <name evidence="5" type="ORF">INT44_007453</name>
</gene>
<comment type="caution">
    <text evidence="5">The sequence shown here is derived from an EMBL/GenBank/DDBJ whole genome shotgun (WGS) entry which is preliminary data.</text>
</comment>
<keyword evidence="3" id="KW-0143">Chaperone</keyword>
<dbReference type="AlphaFoldDB" id="A0A8H7PM94"/>
<keyword evidence="6" id="KW-1185">Reference proteome</keyword>
<evidence type="ECO:0000256" key="2">
    <source>
        <dbReference type="ARBA" id="ARBA00023157"/>
    </source>
</evidence>
<feature type="region of interest" description="Disordered" evidence="4">
    <location>
        <begin position="168"/>
        <end position="197"/>
    </location>
</feature>
<dbReference type="Pfam" id="PF08583">
    <property type="entry name" value="Cmc1"/>
    <property type="match status" value="1"/>
</dbReference>
<keyword evidence="3" id="KW-0472">Membrane</keyword>
<keyword evidence="3" id="KW-0999">Mitochondrion inner membrane</keyword>
<evidence type="ECO:0000256" key="3">
    <source>
        <dbReference type="RuleBase" id="RU364104"/>
    </source>
</evidence>
<feature type="compositionally biased region" description="Low complexity" evidence="4">
    <location>
        <begin position="37"/>
        <end position="57"/>
    </location>
</feature>
<feature type="region of interest" description="Disordered" evidence="4">
    <location>
        <begin position="21"/>
        <end position="93"/>
    </location>
</feature>
<comment type="function">
    <text evidence="3">Required for mitochondrial cytochrome c oxidase (COX) assembly and respiration.</text>
</comment>
<keyword evidence="2" id="KW-1015">Disulfide bond</keyword>
<evidence type="ECO:0000313" key="6">
    <source>
        <dbReference type="Proteomes" id="UP000612746"/>
    </source>
</evidence>
<reference evidence="5" key="1">
    <citation type="submission" date="2020-12" db="EMBL/GenBank/DDBJ databases">
        <title>Metabolic potential, ecology and presence of endohyphal bacteria is reflected in genomic diversity of Mucoromycotina.</title>
        <authorList>
            <person name="Muszewska A."/>
            <person name="Okrasinska A."/>
            <person name="Steczkiewicz K."/>
            <person name="Drgas O."/>
            <person name="Orlowska M."/>
            <person name="Perlinska-Lenart U."/>
            <person name="Aleksandrzak-Piekarczyk T."/>
            <person name="Szatraj K."/>
            <person name="Zielenkiewicz U."/>
            <person name="Pilsyk S."/>
            <person name="Malc E."/>
            <person name="Mieczkowski P."/>
            <person name="Kruszewska J.S."/>
            <person name="Biernat P."/>
            <person name="Pawlowska J."/>
        </authorList>
    </citation>
    <scope>NUCLEOTIDE SEQUENCE</scope>
    <source>
        <strain evidence="5">WA0000051536</strain>
    </source>
</reference>
<dbReference type="InterPro" id="IPR013892">
    <property type="entry name" value="Cyt_c_biogenesis_Cmc1-like"/>
</dbReference>
<accession>A0A8H7PM94</accession>
<evidence type="ECO:0000313" key="5">
    <source>
        <dbReference type="EMBL" id="KAG2176789.1"/>
    </source>
</evidence>
<dbReference type="EMBL" id="JAEPRA010000013">
    <property type="protein sequence ID" value="KAG2176789.1"/>
    <property type="molecule type" value="Genomic_DNA"/>
</dbReference>
<comment type="subcellular location">
    <subcellularLocation>
        <location evidence="3">Mitochondrion inner membrane</location>
    </subcellularLocation>
</comment>
<evidence type="ECO:0000256" key="4">
    <source>
        <dbReference type="SAM" id="MobiDB-lite"/>
    </source>
</evidence>
<proteinExistence type="inferred from homology"/>
<dbReference type="GO" id="GO:0005743">
    <property type="term" value="C:mitochondrial inner membrane"/>
    <property type="evidence" value="ECO:0007669"/>
    <property type="project" value="UniProtKB-SubCell"/>
</dbReference>
<keyword evidence="3" id="KW-0496">Mitochondrion</keyword>
<dbReference type="OrthoDB" id="2103031at2759"/>
<name>A0A8H7PM94_9FUNG</name>
<feature type="compositionally biased region" description="Polar residues" evidence="4">
    <location>
        <begin position="75"/>
        <end position="87"/>
    </location>
</feature>
<organism evidence="5 6">
    <name type="scientific">Umbelopsis vinacea</name>
    <dbReference type="NCBI Taxonomy" id="44442"/>
    <lineage>
        <taxon>Eukaryota</taxon>
        <taxon>Fungi</taxon>
        <taxon>Fungi incertae sedis</taxon>
        <taxon>Mucoromycota</taxon>
        <taxon>Mucoromycotina</taxon>
        <taxon>Umbelopsidomycetes</taxon>
        <taxon>Umbelopsidales</taxon>
        <taxon>Umbelopsidaceae</taxon>
        <taxon>Umbelopsis</taxon>
    </lineage>
</organism>
<evidence type="ECO:0000256" key="1">
    <source>
        <dbReference type="ARBA" id="ARBA00007347"/>
    </source>
</evidence>
<protein>
    <recommendedName>
        <fullName evidence="3">COX assembly mitochondrial protein</fullName>
    </recommendedName>
</protein>
<comment type="similarity">
    <text evidence="1 3">Belongs to the CMC family.</text>
</comment>
<dbReference type="Proteomes" id="UP000612746">
    <property type="component" value="Unassembled WGS sequence"/>
</dbReference>